<evidence type="ECO:0000313" key="3">
    <source>
        <dbReference type="EMBL" id="MCH7414367.1"/>
    </source>
</evidence>
<dbReference type="PANTHER" id="PTHR42732:SF1">
    <property type="entry name" value="BETA-MANNOSIDASE"/>
    <property type="match status" value="1"/>
</dbReference>
<dbReference type="PROSITE" id="PS51257">
    <property type="entry name" value="PROKAR_LIPOPROTEIN"/>
    <property type="match status" value="1"/>
</dbReference>
<dbReference type="InterPro" id="IPR006102">
    <property type="entry name" value="Ig-like_GH2"/>
</dbReference>
<proteinExistence type="inferred from homology"/>
<sequence length="944" mass="108897">MKKKILNQFWLQKPNSNLFFLIFYIFFFQSCKSKIKGLDISGEWRLAYGVSVDSVEKISFDKSILLPGSLQEQKFGYKIDLNTKWTGQVVDSSWYSSPNYERYRKDDVKVPFWLNPDNVFVGEAWYQKEINIPKDWKEKELVLFLERAHWETTVYLNNKKLGTENSLSTPHTYLLTDFQPGKNLLTIKVDNSMIIPVGVNAHSVSDHTQTNWNGIIGEMKIFPKKNIQIEHLYIKPSFENNEVYIKSTILNQSDAPVNGDLKINVIDKNSQKIIKELDYPLALTQGKNIFEYNILFDDNLNVWNEFTPNLYELKCTLNYAQEKSEKSETFGMRDIKTSGRAILNNNTPIFLRGTLESGIFPLTGYPSMDEAYWKKIYRQLKAHGLNHIRFHSWCPPKIAFQVADQEGVYLQVESGVWGTVGTGSPLDEWLYDETEKILNTYGNHPSFIALMHGNEPQGKSVDYLTELVDHHKQLDGRHLYSSGAGWPYIPNADFFSTHAPRLHQWGDNLNSILNNTPPSTNFDFEELIKNVSMPSISHEIGQWCVYPNYDEIKKYTGLLKAKNFEIFQETLRLKGMSHLSQDFMMASGKLQALSYKAEIEAALRTEEFSGFQLLDLHDFPGQGTALVGVLDAFWDSKGYITADEYSQFSNSTVPLARFNKFIWESGETFTSAIEVSHFGQTKHNNIQLNWKVMSLEGELINEGSLKGDLEFKNKNQFGEIEWTTPEVVKGQQYKFILEIPELKKINSWDLWIFPKPSMIIPKKTHHTHHFDEKAKAILKSGGKVLLTVAEESLKPEYGGDIKVGFSPIFWNTAWTLKQAPHTLGIFLDPKHPVFKNFPTSYHSNYQWWDIINGSSALNLDTFDHQYMPIIHFIDDWFTNRKLSLLTEVKVGDGSLLICGKSIDENTDNLVQNYFLKSLLDYMDSEDFDPSYNLEENQIEMLFKR</sequence>
<dbReference type="SUPFAM" id="SSF51445">
    <property type="entry name" value="(Trans)glycosidases"/>
    <property type="match status" value="1"/>
</dbReference>
<evidence type="ECO:0000313" key="4">
    <source>
        <dbReference type="Proteomes" id="UP001165430"/>
    </source>
</evidence>
<dbReference type="SUPFAM" id="SSF49785">
    <property type="entry name" value="Galactose-binding domain-like"/>
    <property type="match status" value="1"/>
</dbReference>
<dbReference type="Proteomes" id="UP001165430">
    <property type="component" value="Unassembled WGS sequence"/>
</dbReference>
<reference evidence="3" key="1">
    <citation type="submission" date="2022-03" db="EMBL/GenBank/DDBJ databases">
        <title>De novo assembled genomes of Belliella spp. (Cyclobacteriaceae) strains.</title>
        <authorList>
            <person name="Szabo A."/>
            <person name="Korponai K."/>
            <person name="Felfoldi T."/>
        </authorList>
    </citation>
    <scope>NUCLEOTIDE SEQUENCE</scope>
    <source>
        <strain evidence="3">DSM 111903</strain>
    </source>
</reference>
<name>A0ABS9VD48_9BACT</name>
<dbReference type="RefSeq" id="WP_241412782.1">
    <property type="nucleotide sequence ID" value="NZ_JAKZGO010000009.1"/>
</dbReference>
<dbReference type="Gene3D" id="2.60.120.260">
    <property type="entry name" value="Galactose-binding domain-like"/>
    <property type="match status" value="1"/>
</dbReference>
<dbReference type="EMBL" id="JAKZGO010000009">
    <property type="protein sequence ID" value="MCH7414367.1"/>
    <property type="molecule type" value="Genomic_DNA"/>
</dbReference>
<dbReference type="InterPro" id="IPR008979">
    <property type="entry name" value="Galactose-bd-like_sf"/>
</dbReference>
<accession>A0ABS9VD48</accession>
<dbReference type="InterPro" id="IPR017853">
    <property type="entry name" value="GH"/>
</dbReference>
<comment type="similarity">
    <text evidence="1">Belongs to the glycosyl hydrolase 2 family.</text>
</comment>
<protein>
    <recommendedName>
        <fullName evidence="2">Glycoside hydrolase family 2 immunoglobulin-like beta-sandwich domain-containing protein</fullName>
    </recommendedName>
</protein>
<dbReference type="Gene3D" id="2.60.40.10">
    <property type="entry name" value="Immunoglobulins"/>
    <property type="match status" value="1"/>
</dbReference>
<comment type="caution">
    <text evidence="3">The sequence shown here is derived from an EMBL/GenBank/DDBJ whole genome shotgun (WGS) entry which is preliminary data.</text>
</comment>
<feature type="domain" description="Glycoside hydrolase family 2 immunoglobulin-like beta-sandwich" evidence="2">
    <location>
        <begin position="228"/>
        <end position="333"/>
    </location>
</feature>
<dbReference type="Pfam" id="PF00703">
    <property type="entry name" value="Glyco_hydro_2"/>
    <property type="match status" value="1"/>
</dbReference>
<dbReference type="InterPro" id="IPR051913">
    <property type="entry name" value="GH2_Domain-Containing"/>
</dbReference>
<evidence type="ECO:0000259" key="2">
    <source>
        <dbReference type="Pfam" id="PF00703"/>
    </source>
</evidence>
<dbReference type="PANTHER" id="PTHR42732">
    <property type="entry name" value="BETA-GALACTOSIDASE"/>
    <property type="match status" value="1"/>
</dbReference>
<gene>
    <name evidence="3" type="ORF">MM213_12785</name>
</gene>
<keyword evidence="4" id="KW-1185">Reference proteome</keyword>
<dbReference type="InterPro" id="IPR013783">
    <property type="entry name" value="Ig-like_fold"/>
</dbReference>
<evidence type="ECO:0000256" key="1">
    <source>
        <dbReference type="ARBA" id="ARBA00007401"/>
    </source>
</evidence>
<organism evidence="3 4">
    <name type="scientific">Belliella alkalica</name>
    <dbReference type="NCBI Taxonomy" id="1730871"/>
    <lineage>
        <taxon>Bacteria</taxon>
        <taxon>Pseudomonadati</taxon>
        <taxon>Bacteroidota</taxon>
        <taxon>Cytophagia</taxon>
        <taxon>Cytophagales</taxon>
        <taxon>Cyclobacteriaceae</taxon>
        <taxon>Belliella</taxon>
    </lineage>
</organism>
<dbReference type="Gene3D" id="3.20.20.80">
    <property type="entry name" value="Glycosidases"/>
    <property type="match status" value="1"/>
</dbReference>